<sequence>MPFTWSDDAWNDYVWWQSQDRKTLKRINLLLKDIQRNRYEGLGKPEPLEFERSGWWSRRIDQKNRLVYRVLDNGFIDIASCKSHYDD</sequence>
<proteinExistence type="inferred from homology"/>
<dbReference type="Pfam" id="PF06769">
    <property type="entry name" value="YoeB_toxin"/>
    <property type="match status" value="1"/>
</dbReference>
<dbReference type="SUPFAM" id="SSF143011">
    <property type="entry name" value="RelE-like"/>
    <property type="match status" value="1"/>
</dbReference>
<dbReference type="OrthoDB" id="9801102at2"/>
<organism evidence="7 8">
    <name type="scientific">Sutterella wadsworthensis 2_1_59BFAA</name>
    <dbReference type="NCBI Taxonomy" id="742823"/>
    <lineage>
        <taxon>Bacteria</taxon>
        <taxon>Pseudomonadati</taxon>
        <taxon>Pseudomonadota</taxon>
        <taxon>Betaproteobacteria</taxon>
        <taxon>Burkholderiales</taxon>
        <taxon>Sutterellaceae</taxon>
        <taxon>Sutterella</taxon>
    </lineage>
</organism>
<accession>K1JJ46</accession>
<dbReference type="AlphaFoldDB" id="K1JJ46"/>
<dbReference type="GO" id="GO:0016787">
    <property type="term" value="F:hydrolase activity"/>
    <property type="evidence" value="ECO:0007669"/>
    <property type="project" value="UniProtKB-KW"/>
</dbReference>
<comment type="caution">
    <text evidence="7">The sequence shown here is derived from an EMBL/GenBank/DDBJ whole genome shotgun (WGS) entry which is preliminary data.</text>
</comment>
<dbReference type="GO" id="GO:0004519">
    <property type="term" value="F:endonuclease activity"/>
    <property type="evidence" value="ECO:0007669"/>
    <property type="project" value="UniProtKB-KW"/>
</dbReference>
<dbReference type="GO" id="GO:0045892">
    <property type="term" value="P:negative regulation of DNA-templated transcription"/>
    <property type="evidence" value="ECO:0007669"/>
    <property type="project" value="TreeGrafter"/>
</dbReference>
<keyword evidence="2" id="KW-1277">Toxin-antitoxin system</keyword>
<dbReference type="HOGENOM" id="CLU_169492_2_2_4"/>
<dbReference type="EMBL" id="ADMG01000051">
    <property type="protein sequence ID" value="EKB30176.1"/>
    <property type="molecule type" value="Genomic_DNA"/>
</dbReference>
<evidence type="ECO:0000256" key="1">
    <source>
        <dbReference type="ARBA" id="ARBA00008172"/>
    </source>
</evidence>
<evidence type="ECO:0000256" key="6">
    <source>
        <dbReference type="ARBA" id="ARBA00030388"/>
    </source>
</evidence>
<evidence type="ECO:0000256" key="4">
    <source>
        <dbReference type="ARBA" id="ARBA00022759"/>
    </source>
</evidence>
<gene>
    <name evidence="7" type="ORF">HMPREF9465_02183</name>
</gene>
<dbReference type="Gene3D" id="3.30.2310.20">
    <property type="entry name" value="RelE-like"/>
    <property type="match status" value="1"/>
</dbReference>
<evidence type="ECO:0000256" key="2">
    <source>
        <dbReference type="ARBA" id="ARBA00022649"/>
    </source>
</evidence>
<evidence type="ECO:0000256" key="3">
    <source>
        <dbReference type="ARBA" id="ARBA00022722"/>
    </source>
</evidence>
<keyword evidence="8" id="KW-1185">Reference proteome</keyword>
<dbReference type="eggNOG" id="COG4115">
    <property type="taxonomic scope" value="Bacteria"/>
</dbReference>
<evidence type="ECO:0000313" key="8">
    <source>
        <dbReference type="Proteomes" id="UP000005835"/>
    </source>
</evidence>
<reference evidence="7 8" key="1">
    <citation type="submission" date="2012-05" db="EMBL/GenBank/DDBJ databases">
        <title>The Genome Sequence of Sutterella wadsworthensis 2_1_59BFAA.</title>
        <authorList>
            <consortium name="The Broad Institute Genome Sequencing Platform"/>
            <person name="Earl A."/>
            <person name="Ward D."/>
            <person name="Feldgarden M."/>
            <person name="Gevers D."/>
            <person name="Daigneault M."/>
            <person name="Strauss J."/>
            <person name="Allen-Vercoe E."/>
            <person name="Walker B."/>
            <person name="Young S.K."/>
            <person name="Zeng Q."/>
            <person name="Gargeya S."/>
            <person name="Fitzgerald M."/>
            <person name="Haas B."/>
            <person name="Abouelleil A."/>
            <person name="Alvarado L."/>
            <person name="Arachchi H.M."/>
            <person name="Berlin A.M."/>
            <person name="Chapman S.B."/>
            <person name="Goldberg J."/>
            <person name="Griggs A."/>
            <person name="Gujja S."/>
            <person name="Hansen M."/>
            <person name="Howarth C."/>
            <person name="Imamovic A."/>
            <person name="Larimer J."/>
            <person name="McCowen C."/>
            <person name="Montmayeur A."/>
            <person name="Murphy C."/>
            <person name="Neiman D."/>
            <person name="Pearson M."/>
            <person name="Priest M."/>
            <person name="Roberts A."/>
            <person name="Saif S."/>
            <person name="Shea T."/>
            <person name="Sisk P."/>
            <person name="Sykes S."/>
            <person name="Wortman J."/>
            <person name="Nusbaum C."/>
            <person name="Birren B."/>
        </authorList>
    </citation>
    <scope>NUCLEOTIDE SEQUENCE [LARGE SCALE GENOMIC DNA]</scope>
    <source>
        <strain evidence="7 8">2_1_59BFAA</strain>
    </source>
</reference>
<dbReference type="InterPro" id="IPR035093">
    <property type="entry name" value="RelE/ParE_toxin_dom_sf"/>
</dbReference>
<keyword evidence="4" id="KW-0255">Endonuclease</keyword>
<name>K1JJ46_9BURK</name>
<dbReference type="InterPro" id="IPR009614">
    <property type="entry name" value="YoeB_toxin"/>
</dbReference>
<protein>
    <recommendedName>
        <fullName evidence="6">Putative mRNA interferase YoeB</fullName>
    </recommendedName>
</protein>
<dbReference type="STRING" id="742823.HMPREF9465_02183"/>
<evidence type="ECO:0000256" key="5">
    <source>
        <dbReference type="ARBA" id="ARBA00022801"/>
    </source>
</evidence>
<comment type="similarity">
    <text evidence="1">Belongs to the YoeB family.</text>
</comment>
<dbReference type="PANTHER" id="PTHR38039:SF1">
    <property type="entry name" value="TOXIN YOEB"/>
    <property type="match status" value="1"/>
</dbReference>
<dbReference type="NCBIfam" id="TIGR02116">
    <property type="entry name" value="toxin_Txe_YoeB"/>
    <property type="match status" value="1"/>
</dbReference>
<dbReference type="Proteomes" id="UP000005835">
    <property type="component" value="Unassembled WGS sequence"/>
</dbReference>
<dbReference type="RefSeq" id="WP_005437029.1">
    <property type="nucleotide sequence ID" value="NZ_JH815521.1"/>
</dbReference>
<keyword evidence="5" id="KW-0378">Hydrolase</keyword>
<evidence type="ECO:0000313" key="7">
    <source>
        <dbReference type="EMBL" id="EKB30176.1"/>
    </source>
</evidence>
<keyword evidence="3" id="KW-0540">Nuclease</keyword>
<dbReference type="PANTHER" id="PTHR38039">
    <property type="entry name" value="TOXIN YOEB"/>
    <property type="match status" value="1"/>
</dbReference>
<dbReference type="GO" id="GO:0006401">
    <property type="term" value="P:RNA catabolic process"/>
    <property type="evidence" value="ECO:0007669"/>
    <property type="project" value="InterPro"/>
</dbReference>